<dbReference type="Pfam" id="PF02230">
    <property type="entry name" value="Abhydrolase_2"/>
    <property type="match status" value="1"/>
</dbReference>
<organism evidence="10 11">
    <name type="scientific">Chryseosolibacter indicus</name>
    <dbReference type="NCBI Taxonomy" id="2782351"/>
    <lineage>
        <taxon>Bacteria</taxon>
        <taxon>Pseudomonadati</taxon>
        <taxon>Bacteroidota</taxon>
        <taxon>Cytophagia</taxon>
        <taxon>Cytophagales</taxon>
        <taxon>Chryseotaleaceae</taxon>
        <taxon>Chryseosolibacter</taxon>
    </lineage>
</organism>
<keyword evidence="4 8" id="KW-0732">Signal</keyword>
<name>A0ABS5VTA0_9BACT</name>
<evidence type="ECO:0000256" key="1">
    <source>
        <dbReference type="ARBA" id="ARBA00004613"/>
    </source>
</evidence>
<keyword evidence="3" id="KW-0858">Xylan degradation</keyword>
<dbReference type="InterPro" id="IPR043595">
    <property type="entry name" value="FaeB/C/D"/>
</dbReference>
<evidence type="ECO:0000256" key="8">
    <source>
        <dbReference type="SAM" id="SignalP"/>
    </source>
</evidence>
<keyword evidence="5" id="KW-0378">Hydrolase</keyword>
<keyword evidence="7" id="KW-0624">Polysaccharide degradation</keyword>
<feature type="signal peptide" evidence="8">
    <location>
        <begin position="1"/>
        <end position="18"/>
    </location>
</feature>
<evidence type="ECO:0000256" key="7">
    <source>
        <dbReference type="ARBA" id="ARBA00023326"/>
    </source>
</evidence>
<evidence type="ECO:0000256" key="2">
    <source>
        <dbReference type="ARBA" id="ARBA00022525"/>
    </source>
</evidence>
<dbReference type="EMBL" id="JAHESD010000031">
    <property type="protein sequence ID" value="MBT1704426.1"/>
    <property type="molecule type" value="Genomic_DNA"/>
</dbReference>
<dbReference type="PANTHER" id="PTHR38050:SF2">
    <property type="entry name" value="FERULOYL ESTERASE C-RELATED"/>
    <property type="match status" value="1"/>
</dbReference>
<dbReference type="SUPFAM" id="SSF53474">
    <property type="entry name" value="alpha/beta-Hydrolases"/>
    <property type="match status" value="1"/>
</dbReference>
<evidence type="ECO:0000256" key="3">
    <source>
        <dbReference type="ARBA" id="ARBA00022651"/>
    </source>
</evidence>
<feature type="chain" id="PRO_5045246244" evidence="8">
    <location>
        <begin position="19"/>
        <end position="301"/>
    </location>
</feature>
<gene>
    <name evidence="10" type="ORF">KK060_14120</name>
</gene>
<sequence>MRIFIFLLLAILTYSSCSDDGSSAQALRLEQSIKVQGIVRTFLINLPGDYYDNDADRALVIGLHGAGGSGLQFEKDYELQTKVNGAGAIAVFPDGVNSTGPLKLRFWNAGNCCDYSMEQNIDDVGFIRTLLTHLTDTYRIDESRIFVAGMSNGGMFAYRLACEMSERFAAIAVVSGTLMVSEPCDATTPVPVLHLHSIKDEKVPFAGGKGLGGYNYTPVELSVQTWSAINGCAQPMAEEDYGLYSVFRSEGCLAPVQLYVTEDGGHAWPGSKKARHAADEPSVAINGNDVIWNFFSEHVHE</sequence>
<evidence type="ECO:0000256" key="5">
    <source>
        <dbReference type="ARBA" id="ARBA00022801"/>
    </source>
</evidence>
<evidence type="ECO:0000313" key="10">
    <source>
        <dbReference type="EMBL" id="MBT1704426.1"/>
    </source>
</evidence>
<evidence type="ECO:0000256" key="6">
    <source>
        <dbReference type="ARBA" id="ARBA00023277"/>
    </source>
</evidence>
<evidence type="ECO:0000313" key="11">
    <source>
        <dbReference type="Proteomes" id="UP000772618"/>
    </source>
</evidence>
<dbReference type="PANTHER" id="PTHR38050">
    <property type="match status" value="1"/>
</dbReference>
<reference evidence="10 11" key="1">
    <citation type="submission" date="2021-05" db="EMBL/GenBank/DDBJ databases">
        <title>A Polyphasic approach of four new species of the genus Ohtaekwangia: Ohtaekwangia histidinii sp. nov., Ohtaekwangia cretensis sp. nov., Ohtaekwangia indiensis sp. nov., Ohtaekwangia reichenbachii sp. nov. from diverse environment.</title>
        <authorList>
            <person name="Octaviana S."/>
        </authorList>
    </citation>
    <scope>NUCLEOTIDE SEQUENCE [LARGE SCALE GENOMIC DNA]</scope>
    <source>
        <strain evidence="10 11">PWU20</strain>
    </source>
</reference>
<comment type="subcellular location">
    <subcellularLocation>
        <location evidence="1">Secreted</location>
    </subcellularLocation>
</comment>
<accession>A0ABS5VTA0</accession>
<evidence type="ECO:0000259" key="9">
    <source>
        <dbReference type="Pfam" id="PF02230"/>
    </source>
</evidence>
<dbReference type="RefSeq" id="WP_254154388.1">
    <property type="nucleotide sequence ID" value="NZ_JAHESD010000031.1"/>
</dbReference>
<dbReference type="InterPro" id="IPR029058">
    <property type="entry name" value="AB_hydrolase_fold"/>
</dbReference>
<comment type="caution">
    <text evidence="10">The sequence shown here is derived from an EMBL/GenBank/DDBJ whole genome shotgun (WGS) entry which is preliminary data.</text>
</comment>
<dbReference type="InterPro" id="IPR003140">
    <property type="entry name" value="PLipase/COase/thioEstase"/>
</dbReference>
<evidence type="ECO:0000256" key="4">
    <source>
        <dbReference type="ARBA" id="ARBA00022729"/>
    </source>
</evidence>
<feature type="domain" description="Phospholipase/carboxylesterase/thioesterase" evidence="9">
    <location>
        <begin position="56"/>
        <end position="209"/>
    </location>
</feature>
<dbReference type="Proteomes" id="UP000772618">
    <property type="component" value="Unassembled WGS sequence"/>
</dbReference>
<keyword evidence="6" id="KW-0119">Carbohydrate metabolism</keyword>
<keyword evidence="2" id="KW-0964">Secreted</keyword>
<keyword evidence="11" id="KW-1185">Reference proteome</keyword>
<proteinExistence type="predicted"/>
<protein>
    <submittedName>
        <fullName evidence="10">Phospholipase</fullName>
    </submittedName>
</protein>
<dbReference type="Gene3D" id="3.40.50.1820">
    <property type="entry name" value="alpha/beta hydrolase"/>
    <property type="match status" value="1"/>
</dbReference>